<dbReference type="InterPro" id="IPR038142">
    <property type="entry name" value="Cytochrome_P460_sp"/>
</dbReference>
<evidence type="ECO:0000256" key="1">
    <source>
        <dbReference type="SAM" id="SignalP"/>
    </source>
</evidence>
<feature type="domain" description="Cytochrome P460" evidence="2">
    <location>
        <begin position="40"/>
        <end position="173"/>
    </location>
</feature>
<sequence>MQRIAISGLVLASLVFGVSAVAAARHPASDVSPVYGVKLPRGYRDWKLISVAHEAGKNNDIRAILGNEIAVKAFREGKRPFPDGAILVRLAWRFESSPRNDSVFPAPQSFVAGDPVNVQVSVKNSKRYAASGGWGYGQFDNGVANQDAALTRACFACHARLEALDSKADLVFTQYSQ</sequence>
<protein>
    <submittedName>
        <fullName evidence="3">Cytochrome P460 family protein</fullName>
    </submittedName>
</protein>
<dbReference type="EMBL" id="JALMLT010000002">
    <property type="protein sequence ID" value="MDT8759205.1"/>
    <property type="molecule type" value="Genomic_DNA"/>
</dbReference>
<reference evidence="3" key="1">
    <citation type="submission" date="2022-04" db="EMBL/GenBank/DDBJ databases">
        <title>Tomato heritable bacteria conferring resistance against bacterial wilt.</title>
        <authorList>
            <person name="Yin J."/>
        </authorList>
    </citation>
    <scope>NUCLEOTIDE SEQUENCE</scope>
    <source>
        <strain evidence="3">Cra20</strain>
    </source>
</reference>
<evidence type="ECO:0000259" key="2">
    <source>
        <dbReference type="Pfam" id="PF16694"/>
    </source>
</evidence>
<evidence type="ECO:0000313" key="3">
    <source>
        <dbReference type="EMBL" id="MDT8759205.1"/>
    </source>
</evidence>
<feature type="chain" id="PRO_5046904820" evidence="1">
    <location>
        <begin position="23"/>
        <end position="177"/>
    </location>
</feature>
<proteinExistence type="predicted"/>
<comment type="caution">
    <text evidence="3">The sequence shown here is derived from an EMBL/GenBank/DDBJ whole genome shotgun (WGS) entry which is preliminary data.</text>
</comment>
<keyword evidence="1" id="KW-0732">Signal</keyword>
<name>A0ABU3N3U6_9SPHN</name>
<gene>
    <name evidence="3" type="ORF">MZO42_10900</name>
</gene>
<dbReference type="Gene3D" id="3.50.70.20">
    <property type="entry name" value="Cytochrome P460"/>
    <property type="match status" value="1"/>
</dbReference>
<dbReference type="CDD" id="cd20753">
    <property type="entry name" value="cyt_P460_Mc-like"/>
    <property type="match status" value="1"/>
</dbReference>
<feature type="signal peptide" evidence="1">
    <location>
        <begin position="1"/>
        <end position="22"/>
    </location>
</feature>
<dbReference type="Pfam" id="PF16694">
    <property type="entry name" value="Cytochrome_P460"/>
    <property type="match status" value="1"/>
</dbReference>
<organism evidence="3">
    <name type="scientific">Sphingomonas psychrotolerans</name>
    <dbReference type="NCBI Taxonomy" id="1327635"/>
    <lineage>
        <taxon>Bacteria</taxon>
        <taxon>Pseudomonadati</taxon>
        <taxon>Pseudomonadota</taxon>
        <taxon>Alphaproteobacteria</taxon>
        <taxon>Sphingomonadales</taxon>
        <taxon>Sphingomonadaceae</taxon>
        <taxon>Sphingomonas</taxon>
    </lineage>
</organism>
<accession>A0ABU3N3U6</accession>
<dbReference type="InterPro" id="IPR032033">
    <property type="entry name" value="Cytochrome_P460"/>
</dbReference>